<dbReference type="EMBL" id="JNVM01000003">
    <property type="protein sequence ID" value="KEQ27384.1"/>
    <property type="molecule type" value="Genomic_DNA"/>
</dbReference>
<dbReference type="Gene3D" id="3.40.50.2000">
    <property type="entry name" value="Glycogen Phosphorylase B"/>
    <property type="match status" value="2"/>
</dbReference>
<keyword evidence="3" id="KW-1185">Reference proteome</keyword>
<feature type="domain" description="Glycosyl transferase family 1" evidence="1">
    <location>
        <begin position="201"/>
        <end position="359"/>
    </location>
</feature>
<evidence type="ECO:0000313" key="2">
    <source>
        <dbReference type="EMBL" id="KEQ27384.1"/>
    </source>
</evidence>
<dbReference type="GO" id="GO:0016757">
    <property type="term" value="F:glycosyltransferase activity"/>
    <property type="evidence" value="ECO:0007669"/>
    <property type="project" value="InterPro"/>
</dbReference>
<reference evidence="2 3" key="1">
    <citation type="submission" date="2014-06" db="EMBL/GenBank/DDBJ databases">
        <title>Draft genome sequence of Paenibacillus sp. MSt1.</title>
        <authorList>
            <person name="Aw Y.K."/>
            <person name="Ong K.S."/>
            <person name="Gan H.M."/>
            <person name="Lee S.M."/>
        </authorList>
    </citation>
    <scope>NUCLEOTIDE SEQUENCE [LARGE SCALE GENOMIC DNA]</scope>
    <source>
        <strain evidence="2 3">MSt1</strain>
    </source>
</reference>
<sequence>MEGGGVLSSVAILTHSFLDAYNGRIDKIYGGGLERYLYELCLLLRKLGAEPEVYQLAFRKPFETRLKTTELAGMKVHGLFCGQIEKVAEIFEEMSHKAAAPIIYASCIWHPIRYVPGSLGICHGINWDRTDLVTSAKTQVADNVQRALNELWRIVSVDSHFLTYCRSVCHYFDPLKVELIPNSVDTSRFYPGERKEQGRTGLKVLFPRRISHERGILPMMVAADALLERFPDLQMQFVGETIEDADICRAFLFWLSCHPHRARITHEVKSFDEMRLVYADADIAVIPTVYSEGTSLSCLEAMSSGLPVVATNVGGLNDLILDGYNGRLVPPSAKRITAALIELIEDREMRKALGIRARETARCFDKNIWAGRWERVLKEYLRKEEAIS</sequence>
<dbReference type="Proteomes" id="UP000028123">
    <property type="component" value="Unassembled WGS sequence"/>
</dbReference>
<protein>
    <submittedName>
        <fullName evidence="2">Glycosyl transferase family 1</fullName>
    </submittedName>
</protein>
<gene>
    <name evidence="2" type="ORF">ET33_19210</name>
</gene>
<dbReference type="AlphaFoldDB" id="A0A081P9L1"/>
<comment type="caution">
    <text evidence="2">The sequence shown here is derived from an EMBL/GenBank/DDBJ whole genome shotgun (WGS) entry which is preliminary data.</text>
</comment>
<evidence type="ECO:0000259" key="1">
    <source>
        <dbReference type="Pfam" id="PF00534"/>
    </source>
</evidence>
<dbReference type="SUPFAM" id="SSF53756">
    <property type="entry name" value="UDP-Glycosyltransferase/glycogen phosphorylase"/>
    <property type="match status" value="1"/>
</dbReference>
<dbReference type="PANTHER" id="PTHR12526">
    <property type="entry name" value="GLYCOSYLTRANSFERASE"/>
    <property type="match status" value="1"/>
</dbReference>
<dbReference type="Pfam" id="PF00534">
    <property type="entry name" value="Glycos_transf_1"/>
    <property type="match status" value="1"/>
</dbReference>
<dbReference type="PANTHER" id="PTHR12526:SF630">
    <property type="entry name" value="GLYCOSYLTRANSFERASE"/>
    <property type="match status" value="1"/>
</dbReference>
<name>A0A081P9L1_9BACL</name>
<organism evidence="2 3">
    <name type="scientific">Paenibacillus tyrfis</name>
    <dbReference type="NCBI Taxonomy" id="1501230"/>
    <lineage>
        <taxon>Bacteria</taxon>
        <taxon>Bacillati</taxon>
        <taxon>Bacillota</taxon>
        <taxon>Bacilli</taxon>
        <taxon>Bacillales</taxon>
        <taxon>Paenibacillaceae</taxon>
        <taxon>Paenibacillus</taxon>
    </lineage>
</organism>
<dbReference type="InterPro" id="IPR001296">
    <property type="entry name" value="Glyco_trans_1"/>
</dbReference>
<accession>A0A081P9L1</accession>
<keyword evidence="2" id="KW-0808">Transferase</keyword>
<dbReference type="CDD" id="cd03801">
    <property type="entry name" value="GT4_PimA-like"/>
    <property type="match status" value="1"/>
</dbReference>
<dbReference type="eggNOG" id="COG0438">
    <property type="taxonomic scope" value="Bacteria"/>
</dbReference>
<evidence type="ECO:0000313" key="3">
    <source>
        <dbReference type="Proteomes" id="UP000028123"/>
    </source>
</evidence>
<proteinExistence type="predicted"/>